<dbReference type="InterPro" id="IPR018392">
    <property type="entry name" value="LysM"/>
</dbReference>
<evidence type="ECO:0000256" key="1">
    <source>
        <dbReference type="ARBA" id="ARBA00007734"/>
    </source>
</evidence>
<dbReference type="Gene3D" id="3.10.350.10">
    <property type="entry name" value="LysM domain"/>
    <property type="match status" value="3"/>
</dbReference>
<dbReference type="PANTHER" id="PTHR33734:SF22">
    <property type="entry name" value="MEMBRANE-BOUND LYTIC MUREIN TRANSGLYCOSYLASE D"/>
    <property type="match status" value="1"/>
</dbReference>
<protein>
    <submittedName>
        <fullName evidence="3">LysM peptidoglycan-binding domain-containing protein</fullName>
    </submittedName>
</protein>
<dbReference type="InterPro" id="IPR023346">
    <property type="entry name" value="Lysozyme-like_dom_sf"/>
</dbReference>
<dbReference type="CDD" id="cd00118">
    <property type="entry name" value="LysM"/>
    <property type="match status" value="3"/>
</dbReference>
<dbReference type="InterPro" id="IPR036779">
    <property type="entry name" value="LysM_dom_sf"/>
</dbReference>
<dbReference type="RefSeq" id="WP_142903960.1">
    <property type="nucleotide sequence ID" value="NZ_ML660091.1"/>
</dbReference>
<dbReference type="SMART" id="SM00257">
    <property type="entry name" value="LysM"/>
    <property type="match status" value="3"/>
</dbReference>
<proteinExistence type="inferred from homology"/>
<keyword evidence="4" id="KW-1185">Reference proteome</keyword>
<dbReference type="Pfam" id="PF01464">
    <property type="entry name" value="SLT"/>
    <property type="match status" value="1"/>
</dbReference>
<dbReference type="SUPFAM" id="SSF54106">
    <property type="entry name" value="LysM domain"/>
    <property type="match status" value="3"/>
</dbReference>
<evidence type="ECO:0000313" key="3">
    <source>
        <dbReference type="EMBL" id="TQV81299.1"/>
    </source>
</evidence>
<dbReference type="InterPro" id="IPR000189">
    <property type="entry name" value="Transglyc_AS"/>
</dbReference>
<dbReference type="Pfam" id="PF01476">
    <property type="entry name" value="LysM"/>
    <property type="match status" value="3"/>
</dbReference>
<dbReference type="SUPFAM" id="SSF53955">
    <property type="entry name" value="Lysozyme-like"/>
    <property type="match status" value="1"/>
</dbReference>
<reference evidence="3 4" key="1">
    <citation type="submission" date="2019-06" db="EMBL/GenBank/DDBJ databases">
        <title>Whole genome sequence for Cellvibrionaceae sp. R142.</title>
        <authorList>
            <person name="Wang G."/>
        </authorList>
    </citation>
    <scope>NUCLEOTIDE SEQUENCE [LARGE SCALE GENOMIC DNA]</scope>
    <source>
        <strain evidence="3 4">R142</strain>
    </source>
</reference>
<dbReference type="Gene3D" id="1.10.530.10">
    <property type="match status" value="1"/>
</dbReference>
<dbReference type="GO" id="GO:0000270">
    <property type="term" value="P:peptidoglycan metabolic process"/>
    <property type="evidence" value="ECO:0007669"/>
    <property type="project" value="InterPro"/>
</dbReference>
<dbReference type="OrthoDB" id="9815002at2"/>
<dbReference type="PANTHER" id="PTHR33734">
    <property type="entry name" value="LYSM DOMAIN-CONTAINING GPI-ANCHORED PROTEIN 2"/>
    <property type="match status" value="1"/>
</dbReference>
<feature type="domain" description="LysM" evidence="2">
    <location>
        <begin position="354"/>
        <end position="397"/>
    </location>
</feature>
<accession>A0A545TVP7</accession>
<comment type="similarity">
    <text evidence="1">Belongs to the transglycosylase Slt family.</text>
</comment>
<dbReference type="AlphaFoldDB" id="A0A545TVP7"/>
<dbReference type="PROSITE" id="PS51257">
    <property type="entry name" value="PROKAR_LIPOPROTEIN"/>
    <property type="match status" value="1"/>
</dbReference>
<dbReference type="PROSITE" id="PS00922">
    <property type="entry name" value="TRANSGLYCOSYLASE"/>
    <property type="match status" value="1"/>
</dbReference>
<dbReference type="Proteomes" id="UP000319732">
    <property type="component" value="Unassembled WGS sequence"/>
</dbReference>
<dbReference type="EMBL" id="VHSG01000008">
    <property type="protein sequence ID" value="TQV81299.1"/>
    <property type="molecule type" value="Genomic_DNA"/>
</dbReference>
<evidence type="ECO:0000259" key="2">
    <source>
        <dbReference type="PROSITE" id="PS51782"/>
    </source>
</evidence>
<feature type="domain" description="LysM" evidence="2">
    <location>
        <begin position="431"/>
        <end position="475"/>
    </location>
</feature>
<feature type="domain" description="LysM" evidence="2">
    <location>
        <begin position="498"/>
        <end position="542"/>
    </location>
</feature>
<sequence length="550" mass="62527">MKSHYKSHTRSPQTRFHISLFVLLTSLLSGCNQILPQPETTPAAIPETVLAPAPVAPLAPAPECEVTAPTLAAFEPEHHGNLWDRLRAGYQLDVVMNERVKLHLDWYARHQGYMNRISERASRYLFHIVEELEARELPLELALLPIVESAFDPFAYSHGRASGMWQFIPATGRQYGLEQNWWYDGRRDIEASTQAAINYLSDLHRRFKGDWLLALAAYNTGEGNLQRAIRRNRRQGKATDFWALKLPRETRAYVPQLLALAVLVGDPAQHQISLKEIPNRPYFTRVNVNSQIDLAQAATLAEIDIDELYLLNPGYNRWATDPQGSHHLLLPVAEAERFSAKLQALPRDERIGWERYIVKSGDSLLIIARHFNTSVESLKKANSLRGNVIRVGQPLLIPVATQPAKHYAFSADQRLRRKQARSRGGEGTARVSYRVQPGDSFWKIARRHNIQVKDIARWNGMAPKDLLHPGQELVLWTRPGREAQRPVARLDNPVIRKVAYRVRRGDSLARIAGKFNLSVKDILSWNTLNKSKYIHPGQSLTLFVDVTQVN</sequence>
<dbReference type="PROSITE" id="PS51782">
    <property type="entry name" value="LYSM"/>
    <property type="match status" value="3"/>
</dbReference>
<dbReference type="GO" id="GO:0008932">
    <property type="term" value="F:lytic endotransglycosylase activity"/>
    <property type="evidence" value="ECO:0007669"/>
    <property type="project" value="TreeGrafter"/>
</dbReference>
<organism evidence="3 4">
    <name type="scientific">Exilibacterium tricleocarpae</name>
    <dbReference type="NCBI Taxonomy" id="2591008"/>
    <lineage>
        <taxon>Bacteria</taxon>
        <taxon>Pseudomonadati</taxon>
        <taxon>Pseudomonadota</taxon>
        <taxon>Gammaproteobacteria</taxon>
        <taxon>Cellvibrionales</taxon>
        <taxon>Cellvibrionaceae</taxon>
        <taxon>Exilibacterium</taxon>
    </lineage>
</organism>
<dbReference type="GO" id="GO:0016020">
    <property type="term" value="C:membrane"/>
    <property type="evidence" value="ECO:0007669"/>
    <property type="project" value="InterPro"/>
</dbReference>
<dbReference type="CDD" id="cd16894">
    <property type="entry name" value="MltD-like"/>
    <property type="match status" value="1"/>
</dbReference>
<name>A0A545TVP7_9GAMM</name>
<dbReference type="InterPro" id="IPR008258">
    <property type="entry name" value="Transglycosylase_SLT_dom_1"/>
</dbReference>
<evidence type="ECO:0000313" key="4">
    <source>
        <dbReference type="Proteomes" id="UP000319732"/>
    </source>
</evidence>
<comment type="caution">
    <text evidence="3">The sequence shown here is derived from an EMBL/GenBank/DDBJ whole genome shotgun (WGS) entry which is preliminary data.</text>
</comment>
<gene>
    <name evidence="3" type="ORF">FKG94_09395</name>
</gene>